<dbReference type="AlphaFoldDB" id="A0A420WAB4"/>
<sequence length="360" mass="38500">MAGPDRRPPAAVIDRLFAQPWRFEFCQAVRLLEALVRAPKPVGESGNPKLEPIRFRAAPTLGFEGAPVRQVTPPLISLTTSAMETYLRQDGSSVAQADMAVSFFGLAGTVGALPLADTERLLRAVQRRDPAMADFLSLFENRLIAVYYRARKAQRPAFDPVPPEESALALYLQAVMGFALPAVAASLPADLRCRLLPFAGLLAGVRRPLEGLRKLLTGALSLPVAIEAPVPRMATVAVDQRSALGARLGRFQALGKNAVLGGRLSDGGRTIRLWVGPLDRATYDGLLPGGQGYETLRRLAGLYLGDGYSLEVRLVLHAEGVSGASLSAKEGARLGLTSWLLGRAADSDACEARFALPAVR</sequence>
<reference evidence="1 2" key="1">
    <citation type="submission" date="2018-10" db="EMBL/GenBank/DDBJ databases">
        <title>Comparative analysis of microorganisms from saline springs in Andes Mountain Range, Colombia.</title>
        <authorList>
            <person name="Rubin E."/>
        </authorList>
    </citation>
    <scope>NUCLEOTIDE SEQUENCE [LARGE SCALE GENOMIC DNA]</scope>
    <source>
        <strain evidence="1 2">USBA 36</strain>
    </source>
</reference>
<dbReference type="InterPro" id="IPR010732">
    <property type="entry name" value="T6SS_TssG-like"/>
</dbReference>
<dbReference type="PANTHER" id="PTHR35564">
    <property type="match status" value="1"/>
</dbReference>
<gene>
    <name evidence="1" type="ORF">BCL74_3612</name>
</gene>
<dbReference type="Pfam" id="PF06996">
    <property type="entry name" value="T6SS_TssG"/>
    <property type="match status" value="1"/>
</dbReference>
<dbReference type="NCBIfam" id="TIGR03347">
    <property type="entry name" value="VI_chp_1"/>
    <property type="match status" value="1"/>
</dbReference>
<protein>
    <submittedName>
        <fullName evidence="1">Type VI secretion system protein ImpH</fullName>
    </submittedName>
</protein>
<comment type="caution">
    <text evidence="1">The sequence shown here is derived from an EMBL/GenBank/DDBJ whole genome shotgun (WGS) entry which is preliminary data.</text>
</comment>
<dbReference type="PANTHER" id="PTHR35564:SF4">
    <property type="entry name" value="CYTOPLASMIC PROTEIN"/>
    <property type="match status" value="1"/>
</dbReference>
<dbReference type="Proteomes" id="UP000277424">
    <property type="component" value="Unassembled WGS sequence"/>
</dbReference>
<dbReference type="EMBL" id="RBIG01000005">
    <property type="protein sequence ID" value="RKQ67951.1"/>
    <property type="molecule type" value="Genomic_DNA"/>
</dbReference>
<organism evidence="1 2">
    <name type="scientific">Oceanibaculum indicum</name>
    <dbReference type="NCBI Taxonomy" id="526216"/>
    <lineage>
        <taxon>Bacteria</taxon>
        <taxon>Pseudomonadati</taxon>
        <taxon>Pseudomonadota</taxon>
        <taxon>Alphaproteobacteria</taxon>
        <taxon>Rhodospirillales</taxon>
        <taxon>Oceanibaculaceae</taxon>
        <taxon>Oceanibaculum</taxon>
    </lineage>
</organism>
<dbReference type="RefSeq" id="WP_121222162.1">
    <property type="nucleotide sequence ID" value="NZ_RBIG01000005.1"/>
</dbReference>
<evidence type="ECO:0000313" key="2">
    <source>
        <dbReference type="Proteomes" id="UP000277424"/>
    </source>
</evidence>
<proteinExistence type="predicted"/>
<dbReference type="OrthoDB" id="1523296at2"/>
<name>A0A420WAB4_9PROT</name>
<evidence type="ECO:0000313" key="1">
    <source>
        <dbReference type="EMBL" id="RKQ67951.1"/>
    </source>
</evidence>
<accession>A0A420WAB4</accession>